<reference evidence="2 3" key="1">
    <citation type="submission" date="2019-03" db="EMBL/GenBank/DDBJ databases">
        <title>Genomic Encyclopedia of Type Strains, Phase III (KMG-III): the genomes of soil and plant-associated and newly described type strains.</title>
        <authorList>
            <person name="Whitman W."/>
        </authorList>
    </citation>
    <scope>NUCLEOTIDE SEQUENCE [LARGE SCALE GENOMIC DNA]</scope>
    <source>
        <strain evidence="2 3">CGMCC 1.12801</strain>
    </source>
</reference>
<feature type="transmembrane region" description="Helical" evidence="1">
    <location>
        <begin position="75"/>
        <end position="97"/>
    </location>
</feature>
<name>A0A4R7D9B3_9SPHI</name>
<feature type="transmembrane region" description="Helical" evidence="1">
    <location>
        <begin position="47"/>
        <end position="68"/>
    </location>
</feature>
<accession>A0A4R7D9B3</accession>
<proteinExistence type="predicted"/>
<dbReference type="Proteomes" id="UP000294752">
    <property type="component" value="Unassembled WGS sequence"/>
</dbReference>
<organism evidence="2 3">
    <name type="scientific">Sphingobacterium paludis</name>
    <dbReference type="NCBI Taxonomy" id="1476465"/>
    <lineage>
        <taxon>Bacteria</taxon>
        <taxon>Pseudomonadati</taxon>
        <taxon>Bacteroidota</taxon>
        <taxon>Sphingobacteriia</taxon>
        <taxon>Sphingobacteriales</taxon>
        <taxon>Sphingobacteriaceae</taxon>
        <taxon>Sphingobacterium</taxon>
    </lineage>
</organism>
<dbReference type="RefSeq" id="WP_133638716.1">
    <property type="nucleotide sequence ID" value="NZ_SNZV01000001.1"/>
</dbReference>
<feature type="transmembrane region" description="Helical" evidence="1">
    <location>
        <begin position="20"/>
        <end position="41"/>
    </location>
</feature>
<evidence type="ECO:0000313" key="3">
    <source>
        <dbReference type="Proteomes" id="UP000294752"/>
    </source>
</evidence>
<evidence type="ECO:0008006" key="4">
    <source>
        <dbReference type="Google" id="ProtNLM"/>
    </source>
</evidence>
<sequence>MPANKKYLTKSPFLRLSKILAGTCGGYTVMISFHLAMSTFLPKDAVVVTSFILGYVMWAFLLLWAFVAKNVWRVWLTYIVLTLLFLIPYLCTTNFNYGS</sequence>
<keyword evidence="3" id="KW-1185">Reference proteome</keyword>
<evidence type="ECO:0000313" key="2">
    <source>
        <dbReference type="EMBL" id="TDS17620.1"/>
    </source>
</evidence>
<dbReference type="OrthoDB" id="711014at2"/>
<protein>
    <recommendedName>
        <fullName evidence="4">DUF3649 domain-containing protein</fullName>
    </recommendedName>
</protein>
<dbReference type="EMBL" id="SNZV01000001">
    <property type="protein sequence ID" value="TDS17620.1"/>
    <property type="molecule type" value="Genomic_DNA"/>
</dbReference>
<keyword evidence="1" id="KW-0472">Membrane</keyword>
<evidence type="ECO:0000256" key="1">
    <source>
        <dbReference type="SAM" id="Phobius"/>
    </source>
</evidence>
<gene>
    <name evidence="2" type="ORF">B0I21_101491</name>
</gene>
<dbReference type="AlphaFoldDB" id="A0A4R7D9B3"/>
<keyword evidence="1" id="KW-1133">Transmembrane helix</keyword>
<keyword evidence="1" id="KW-0812">Transmembrane</keyword>
<comment type="caution">
    <text evidence="2">The sequence shown here is derived from an EMBL/GenBank/DDBJ whole genome shotgun (WGS) entry which is preliminary data.</text>
</comment>